<comment type="caution">
    <text evidence="2">The sequence shown here is derived from an EMBL/GenBank/DDBJ whole genome shotgun (WGS) entry which is preliminary data.</text>
</comment>
<evidence type="ECO:0000259" key="1">
    <source>
        <dbReference type="Pfam" id="PF20700"/>
    </source>
</evidence>
<evidence type="ECO:0000313" key="3">
    <source>
        <dbReference type="Proteomes" id="UP001209878"/>
    </source>
</evidence>
<organism evidence="2 3">
    <name type="scientific">Ridgeia piscesae</name>
    <name type="common">Tubeworm</name>
    <dbReference type="NCBI Taxonomy" id="27915"/>
    <lineage>
        <taxon>Eukaryota</taxon>
        <taxon>Metazoa</taxon>
        <taxon>Spiralia</taxon>
        <taxon>Lophotrochozoa</taxon>
        <taxon>Annelida</taxon>
        <taxon>Polychaeta</taxon>
        <taxon>Sedentaria</taxon>
        <taxon>Canalipalpata</taxon>
        <taxon>Sabellida</taxon>
        <taxon>Siboglinidae</taxon>
        <taxon>Ridgeia</taxon>
    </lineage>
</organism>
<dbReference type="InterPro" id="IPR049012">
    <property type="entry name" value="Mutator_transp_dom"/>
</dbReference>
<proteinExistence type="predicted"/>
<protein>
    <recommendedName>
        <fullName evidence="1">Mutator-like transposase domain-containing protein</fullName>
    </recommendedName>
</protein>
<keyword evidence="3" id="KW-1185">Reference proteome</keyword>
<dbReference type="Proteomes" id="UP001209878">
    <property type="component" value="Unassembled WGS sequence"/>
</dbReference>
<dbReference type="Pfam" id="PF20700">
    <property type="entry name" value="Mutator"/>
    <property type="match status" value="1"/>
</dbReference>
<evidence type="ECO:0000313" key="2">
    <source>
        <dbReference type="EMBL" id="KAK2188829.1"/>
    </source>
</evidence>
<gene>
    <name evidence="2" type="ORF">NP493_122g03035</name>
</gene>
<dbReference type="AlphaFoldDB" id="A0AAD9P689"/>
<name>A0AAD9P689_RIDPI</name>
<accession>A0AAD9P689</accession>
<feature type="domain" description="Mutator-like transposase" evidence="1">
    <location>
        <begin position="92"/>
        <end position="217"/>
    </location>
</feature>
<reference evidence="2" key="1">
    <citation type="journal article" date="2023" name="Mol. Biol. Evol.">
        <title>Third-Generation Sequencing Reveals the Adaptive Role of the Epigenome in Three Deep-Sea Polychaetes.</title>
        <authorList>
            <person name="Perez M."/>
            <person name="Aroh O."/>
            <person name="Sun Y."/>
            <person name="Lan Y."/>
            <person name="Juniper S.K."/>
            <person name="Young C.R."/>
            <person name="Angers B."/>
            <person name="Qian P.Y."/>
        </authorList>
    </citation>
    <scope>NUCLEOTIDE SEQUENCE</scope>
    <source>
        <strain evidence="2">R07B-5</strain>
    </source>
</reference>
<dbReference type="EMBL" id="JAODUO010000121">
    <property type="protein sequence ID" value="KAK2188829.1"/>
    <property type="molecule type" value="Genomic_DNA"/>
</dbReference>
<sequence length="220" mass="23998">MSGRYGKTKRQFRSKLLSRRRQLSLARSVIRKKQEGDDEVSADAPAVAAVPGPSADPIQLDGLPLREHISAAEQCQCPIETSFVRCCMMSALVRGLACTECSEPTLKIRAIDRRLGLVCLLETYCTTCGAVLNSTLSSDRVKEEKPGNVPFVVGRQAVAATMDIGVGHAGLVKLCRVMDMEPLQHKSYSRHVKAVTAANMTVVSSLFDDAAKTVRQMYRA</sequence>